<proteinExistence type="predicted"/>
<evidence type="ECO:0000313" key="1">
    <source>
        <dbReference type="EMBL" id="CEK61825.1"/>
    </source>
</evidence>
<dbReference type="AlphaFoldDB" id="A0A0B6Z2A8"/>
<dbReference type="EMBL" id="HACG01014960">
    <property type="protein sequence ID" value="CEK61825.1"/>
    <property type="molecule type" value="Transcribed_RNA"/>
</dbReference>
<name>A0A0B6Z2A8_9EUPU</name>
<accession>A0A0B6Z2A8</accession>
<sequence>MACDAAAAAIAGLPAPMFPNVYEIPGPDELNMLSAGELEVELDRFGTNESLATSLVRDDKTSVTGLLSMWLDTDD</sequence>
<gene>
    <name evidence="1" type="primary">ORF43387</name>
</gene>
<protein>
    <submittedName>
        <fullName evidence="1">Uncharacterized protein</fullName>
    </submittedName>
</protein>
<reference evidence="1" key="1">
    <citation type="submission" date="2014-12" db="EMBL/GenBank/DDBJ databases">
        <title>Insight into the proteome of Arion vulgaris.</title>
        <authorList>
            <person name="Aradska J."/>
            <person name="Bulat T."/>
            <person name="Smidak R."/>
            <person name="Sarate P."/>
            <person name="Gangsoo J."/>
            <person name="Sialana F."/>
            <person name="Bilban M."/>
            <person name="Lubec G."/>
        </authorList>
    </citation>
    <scope>NUCLEOTIDE SEQUENCE</scope>
    <source>
        <tissue evidence="1">Skin</tissue>
    </source>
</reference>
<organism evidence="1">
    <name type="scientific">Arion vulgaris</name>
    <dbReference type="NCBI Taxonomy" id="1028688"/>
    <lineage>
        <taxon>Eukaryota</taxon>
        <taxon>Metazoa</taxon>
        <taxon>Spiralia</taxon>
        <taxon>Lophotrochozoa</taxon>
        <taxon>Mollusca</taxon>
        <taxon>Gastropoda</taxon>
        <taxon>Heterobranchia</taxon>
        <taxon>Euthyneura</taxon>
        <taxon>Panpulmonata</taxon>
        <taxon>Eupulmonata</taxon>
        <taxon>Stylommatophora</taxon>
        <taxon>Helicina</taxon>
        <taxon>Arionoidea</taxon>
        <taxon>Arionidae</taxon>
        <taxon>Arion</taxon>
    </lineage>
</organism>